<dbReference type="EMBL" id="JADEVV010000014">
    <property type="protein sequence ID" value="MBE9253554.1"/>
    <property type="molecule type" value="Genomic_DNA"/>
</dbReference>
<feature type="transmembrane region" description="Helical" evidence="5">
    <location>
        <begin position="286"/>
        <end position="305"/>
    </location>
</feature>
<dbReference type="SUPFAM" id="SSF103473">
    <property type="entry name" value="MFS general substrate transporter"/>
    <property type="match status" value="1"/>
</dbReference>
<name>A0ABR9VQC9_9SYNC</name>
<dbReference type="Proteomes" id="UP000658720">
    <property type="component" value="Unassembled WGS sequence"/>
</dbReference>
<comment type="caution">
    <text evidence="7">The sequence shown here is derived from an EMBL/GenBank/DDBJ whole genome shotgun (WGS) entry which is preliminary data.</text>
</comment>
<dbReference type="InterPro" id="IPR036259">
    <property type="entry name" value="MFS_trans_sf"/>
</dbReference>
<dbReference type="InterPro" id="IPR011701">
    <property type="entry name" value="MFS"/>
</dbReference>
<feature type="transmembrane region" description="Helical" evidence="5">
    <location>
        <begin position="345"/>
        <end position="364"/>
    </location>
</feature>
<feature type="transmembrane region" description="Helical" evidence="5">
    <location>
        <begin position="82"/>
        <end position="100"/>
    </location>
</feature>
<keyword evidence="8" id="KW-1185">Reference proteome</keyword>
<reference evidence="7 8" key="1">
    <citation type="submission" date="2020-10" db="EMBL/GenBank/DDBJ databases">
        <authorList>
            <person name="Castelo-Branco R."/>
            <person name="Eusebio N."/>
            <person name="Adriana R."/>
            <person name="Vieira A."/>
            <person name="Brugerolle De Fraissinette N."/>
            <person name="Rezende De Castro R."/>
            <person name="Schneider M.P."/>
            <person name="Vasconcelos V."/>
            <person name="Leao P.N."/>
        </authorList>
    </citation>
    <scope>NUCLEOTIDE SEQUENCE [LARGE SCALE GENOMIC DNA]</scope>
    <source>
        <strain evidence="7 8">LEGE 00031</strain>
    </source>
</reference>
<evidence type="ECO:0000259" key="6">
    <source>
        <dbReference type="PROSITE" id="PS50850"/>
    </source>
</evidence>
<feature type="transmembrane region" description="Helical" evidence="5">
    <location>
        <begin position="106"/>
        <end position="129"/>
    </location>
</feature>
<feature type="transmembrane region" description="Helical" evidence="5">
    <location>
        <begin position="169"/>
        <end position="188"/>
    </location>
</feature>
<evidence type="ECO:0000256" key="3">
    <source>
        <dbReference type="ARBA" id="ARBA00022989"/>
    </source>
</evidence>
<dbReference type="PANTHER" id="PTHR23531:SF1">
    <property type="entry name" value="QUINOLENE RESISTANCE PROTEIN NORA"/>
    <property type="match status" value="1"/>
</dbReference>
<dbReference type="InterPro" id="IPR020846">
    <property type="entry name" value="MFS_dom"/>
</dbReference>
<accession>A0ABR9VQC9</accession>
<feature type="transmembrane region" description="Helical" evidence="5">
    <location>
        <begin position="20"/>
        <end position="40"/>
    </location>
</feature>
<dbReference type="PANTHER" id="PTHR23531">
    <property type="entry name" value="QUINOLENE RESISTANCE PROTEIN NORA"/>
    <property type="match status" value="1"/>
</dbReference>
<keyword evidence="3 5" id="KW-1133">Transmembrane helix</keyword>
<evidence type="ECO:0000256" key="1">
    <source>
        <dbReference type="ARBA" id="ARBA00004651"/>
    </source>
</evidence>
<dbReference type="CDD" id="cd17489">
    <property type="entry name" value="MFS_YfcJ_like"/>
    <property type="match status" value="1"/>
</dbReference>
<dbReference type="Gene3D" id="1.20.1720.10">
    <property type="entry name" value="Multidrug resistance protein D"/>
    <property type="match status" value="1"/>
</dbReference>
<evidence type="ECO:0000256" key="4">
    <source>
        <dbReference type="ARBA" id="ARBA00023136"/>
    </source>
</evidence>
<evidence type="ECO:0000256" key="2">
    <source>
        <dbReference type="ARBA" id="ARBA00022692"/>
    </source>
</evidence>
<feature type="transmembrane region" description="Helical" evidence="5">
    <location>
        <begin position="223"/>
        <end position="247"/>
    </location>
</feature>
<evidence type="ECO:0000256" key="5">
    <source>
        <dbReference type="SAM" id="Phobius"/>
    </source>
</evidence>
<feature type="transmembrane region" description="Helical" evidence="5">
    <location>
        <begin position="52"/>
        <end position="70"/>
    </location>
</feature>
<gene>
    <name evidence="7" type="ORF">IQ217_06740</name>
</gene>
<feature type="transmembrane region" description="Helical" evidence="5">
    <location>
        <begin position="253"/>
        <end position="274"/>
    </location>
</feature>
<comment type="subcellular location">
    <subcellularLocation>
        <location evidence="1">Cell membrane</location>
        <topology evidence="1">Multi-pass membrane protein</topology>
    </subcellularLocation>
</comment>
<dbReference type="PROSITE" id="PS50850">
    <property type="entry name" value="MFS"/>
    <property type="match status" value="1"/>
</dbReference>
<dbReference type="RefSeq" id="WP_194019361.1">
    <property type="nucleotide sequence ID" value="NZ_JADEVV010000014.1"/>
</dbReference>
<proteinExistence type="predicted"/>
<dbReference type="InterPro" id="IPR052714">
    <property type="entry name" value="MFS_Exporter"/>
</dbReference>
<evidence type="ECO:0000313" key="7">
    <source>
        <dbReference type="EMBL" id="MBE9253554.1"/>
    </source>
</evidence>
<evidence type="ECO:0000313" key="8">
    <source>
        <dbReference type="Proteomes" id="UP000658720"/>
    </source>
</evidence>
<dbReference type="Pfam" id="PF07690">
    <property type="entry name" value="MFS_1"/>
    <property type="match status" value="1"/>
</dbReference>
<feature type="domain" description="Major facilitator superfamily (MFS) profile" evidence="6">
    <location>
        <begin position="17"/>
        <end position="399"/>
    </location>
</feature>
<keyword evidence="4 5" id="KW-0472">Membrane</keyword>
<keyword evidence="2 5" id="KW-0812">Transmembrane</keyword>
<protein>
    <submittedName>
        <fullName evidence="7">MFS transporter</fullName>
    </submittedName>
</protein>
<sequence>MSSFQALRQLSPSTQKTFALLFASVLMFWLSLTSLLPTLPMYAQDVGATKQQVGWIMGSFALGLLGSRVWIGQLVDRRGRKIAIVIGALVVALAPLGYLLTATVGALMAIRAFHGICLAAYTTGYNALVVDLSPPQQRGEIIGYMSLAVPIGMGFGPAMGAYISQAIGYEVLFIISSLLGFISLGLALQVRENRTPDQSSAENVFGDRPRPRSIGKLITSRSMAVPTLVLLLIGLLFGNLATFLPLFVREINLAAYAGVFYSVAAIASFVPRLFLGPLADTYGRGLFIAGSLICYLLSMVCLAQADNSWELLTAAALEGAGSGILLPTTIALISDRSSLEERGRVFSVCMSGFDGGIAIAAPIMGVLNEMFGYRHVFWLSGGLALAAIMVFGIFSNPTIGRSLKFCIGRSRDLYATPQ</sequence>
<feature type="transmembrane region" description="Helical" evidence="5">
    <location>
        <begin position="376"/>
        <end position="394"/>
    </location>
</feature>
<feature type="transmembrane region" description="Helical" evidence="5">
    <location>
        <begin position="141"/>
        <end position="163"/>
    </location>
</feature>
<organism evidence="7 8">
    <name type="scientific">Synechocystis salina LEGE 00031</name>
    <dbReference type="NCBI Taxonomy" id="1828736"/>
    <lineage>
        <taxon>Bacteria</taxon>
        <taxon>Bacillati</taxon>
        <taxon>Cyanobacteriota</taxon>
        <taxon>Cyanophyceae</taxon>
        <taxon>Synechococcales</taxon>
        <taxon>Merismopediaceae</taxon>
        <taxon>Synechocystis</taxon>
    </lineage>
</organism>
<feature type="transmembrane region" description="Helical" evidence="5">
    <location>
        <begin position="311"/>
        <end position="333"/>
    </location>
</feature>
<dbReference type="Gene3D" id="1.20.1250.20">
    <property type="entry name" value="MFS general substrate transporter like domains"/>
    <property type="match status" value="1"/>
</dbReference>